<feature type="chain" id="PRO_5046939594" description="DUF3558 domain-containing protein" evidence="2">
    <location>
        <begin position="24"/>
        <end position="192"/>
    </location>
</feature>
<dbReference type="Pfam" id="PF12079">
    <property type="entry name" value="DUF3558"/>
    <property type="match status" value="1"/>
</dbReference>
<evidence type="ECO:0000313" key="3">
    <source>
        <dbReference type="EMBL" id="MCP2262473.1"/>
    </source>
</evidence>
<evidence type="ECO:0000256" key="2">
    <source>
        <dbReference type="SAM" id="SignalP"/>
    </source>
</evidence>
<dbReference type="InterPro" id="IPR024520">
    <property type="entry name" value="DUF3558"/>
</dbReference>
<feature type="signal peptide" evidence="2">
    <location>
        <begin position="1"/>
        <end position="23"/>
    </location>
</feature>
<feature type="region of interest" description="Disordered" evidence="1">
    <location>
        <begin position="21"/>
        <end position="48"/>
    </location>
</feature>
<proteinExistence type="predicted"/>
<dbReference type="EMBL" id="JAMTCP010000071">
    <property type="protein sequence ID" value="MCP2262473.1"/>
    <property type="molecule type" value="Genomic_DNA"/>
</dbReference>
<evidence type="ECO:0000256" key="1">
    <source>
        <dbReference type="SAM" id="MobiDB-lite"/>
    </source>
</evidence>
<reference evidence="3 4" key="1">
    <citation type="submission" date="2022-06" db="EMBL/GenBank/DDBJ databases">
        <title>Genomic Encyclopedia of Archaeal and Bacterial Type Strains, Phase II (KMG-II): from individual species to whole genera.</title>
        <authorList>
            <person name="Goeker M."/>
        </authorList>
    </citation>
    <scope>NUCLEOTIDE SEQUENCE [LARGE SCALE GENOMIC DNA]</scope>
    <source>
        <strain evidence="3 4">DSM 40477</strain>
    </source>
</reference>
<keyword evidence="4" id="KW-1185">Reference proteome</keyword>
<gene>
    <name evidence="3" type="ORF">LX15_006212</name>
</gene>
<comment type="caution">
    <text evidence="3">The sequence shown here is derived from an EMBL/GenBank/DDBJ whole genome shotgun (WGS) entry which is preliminary data.</text>
</comment>
<sequence length="192" mass="19748">MIVPLVAAGLGLAACTSTTPGLASTSTSTGSQSSAATSTAATGDGAPKVATPKNLKAIADPCQLLTPQQIQEIGAGEPRQEKSQWGEAKCSWHNDNLVVSLAPDTTQGKGLSTVYANRDSLSNSEETTVGGYPGLRTGKISMACSVYVGVSDNQVFLGTVTVRRDAKPEYKDRCAFAEKVAGMVLSNLPPAS</sequence>
<evidence type="ECO:0008006" key="5">
    <source>
        <dbReference type="Google" id="ProtNLM"/>
    </source>
</evidence>
<accession>A0ABT1I3W8</accession>
<dbReference type="Proteomes" id="UP001205311">
    <property type="component" value="Unassembled WGS sequence"/>
</dbReference>
<name>A0ABT1I3W8_STRSD</name>
<protein>
    <recommendedName>
        <fullName evidence="5">DUF3558 domain-containing protein</fullName>
    </recommendedName>
</protein>
<keyword evidence="2" id="KW-0732">Signal</keyword>
<feature type="compositionally biased region" description="Low complexity" evidence="1">
    <location>
        <begin position="21"/>
        <end position="46"/>
    </location>
</feature>
<evidence type="ECO:0000313" key="4">
    <source>
        <dbReference type="Proteomes" id="UP001205311"/>
    </source>
</evidence>
<organism evidence="3 4">
    <name type="scientific">Streptoalloteichus tenebrarius (strain ATCC 17920 / DSM 40477 / JCM 4838 / CBS 697.72 / NBRC 16177 / NCIMB 11028 / NRRL B-12390 / A12253. 1 / ISP 5477)</name>
    <name type="common">Streptomyces tenebrarius</name>
    <dbReference type="NCBI Taxonomy" id="1933"/>
    <lineage>
        <taxon>Bacteria</taxon>
        <taxon>Bacillati</taxon>
        <taxon>Actinomycetota</taxon>
        <taxon>Actinomycetes</taxon>
        <taxon>Pseudonocardiales</taxon>
        <taxon>Pseudonocardiaceae</taxon>
        <taxon>Streptoalloteichus</taxon>
    </lineage>
</organism>